<dbReference type="RefSeq" id="WP_100849465.1">
    <property type="nucleotide sequence ID" value="NZ_BMJF01000001.1"/>
</dbReference>
<dbReference type="EC" id="2.4.2.52" evidence="6"/>
<dbReference type="Proteomes" id="UP000231901">
    <property type="component" value="Chromosome"/>
</dbReference>
<gene>
    <name evidence="6 7" type="primary">citG</name>
    <name evidence="7" type="ORF">CVE23_10195</name>
</gene>
<dbReference type="KEGG" id="dfn:CVE23_10195"/>
<proteinExistence type="inferred from homology"/>
<evidence type="ECO:0000313" key="7">
    <source>
        <dbReference type="EMBL" id="ATZ94303.1"/>
    </source>
</evidence>
<accession>A0A2K8QLD4</accession>
<dbReference type="InterPro" id="IPR017551">
    <property type="entry name" value="TriPribosyl-deP-CoA_syn_CitG"/>
</dbReference>
<dbReference type="GO" id="GO:0005524">
    <property type="term" value="F:ATP binding"/>
    <property type="evidence" value="ECO:0007669"/>
    <property type="project" value="UniProtKB-KW"/>
</dbReference>
<evidence type="ECO:0000256" key="3">
    <source>
        <dbReference type="ARBA" id="ARBA00022679"/>
    </source>
</evidence>
<sequence length="302" mass="32012">MPGLTHTESSVSSPLLTTLFPDATGALVALPTIHQQVADALTIEVMLTPKPGLVDRDNNGAHRDMDVPLFQASIAALAPWFSRFTEAGMAHSALPITQLLPQARPIGIAAEQAMLAATGGVNTHKGGIFAFGLLCSAAGWLAGRRLQLTQDSLCQCAARMSADLVRNELENSQHTATAGEHLFRRHGLTGARGEAASGFATVRQHALPAYLRARAQGQDDESALLQTLVVLMAHNPDTNVVSRGGMEGLAFVQSHARALLSGGVTRRGLQEMNQALVERNISPGGSADLLALTWLLSHYPRV</sequence>
<protein>
    <recommendedName>
        <fullName evidence="6">Probable 2-(5''-triphosphoribosyl)-3'-dephosphocoenzyme-A synthase</fullName>
        <shortName evidence="6">2-(5''-triphosphoribosyl)-3'-dephospho-CoA synthase</shortName>
        <ecNumber evidence="6">2.4.2.52</ecNumber>
    </recommendedName>
</protein>
<evidence type="ECO:0000313" key="8">
    <source>
        <dbReference type="Proteomes" id="UP000231901"/>
    </source>
</evidence>
<keyword evidence="5 6" id="KW-0067">ATP-binding</keyword>
<reference evidence="8" key="1">
    <citation type="journal article" date="2018" name="Genome Announc.">
        <title>Complete genome sequence of a Dickeya fangzhongdai type strain causing bleeding canker of pear tree trunks.</title>
        <authorList>
            <person name="Zhao Y."/>
            <person name="Tian Y."/>
            <person name="Li X."/>
            <person name="Hu B."/>
        </authorList>
    </citation>
    <scope>NUCLEOTIDE SEQUENCE [LARGE SCALE GENOMIC DNA]</scope>
    <source>
        <strain evidence="8">DSM 101947</strain>
    </source>
</reference>
<dbReference type="PANTHER" id="PTHR30201">
    <property type="entry name" value="TRIPHOSPHORIBOSYL-DEPHOSPHO-COA SYNTHASE"/>
    <property type="match status" value="1"/>
</dbReference>
<comment type="similarity">
    <text evidence="2 6">Belongs to the CitG/MdcB family.</text>
</comment>
<name>A0A2K8QLD4_9GAMM</name>
<comment type="catalytic activity">
    <reaction evidence="1 6">
        <text>3'-dephospho-CoA + ATP = 2'-(5''-triphospho-alpha-D-ribosyl)-3'-dephospho-CoA + adenine</text>
        <dbReference type="Rhea" id="RHEA:15117"/>
        <dbReference type="ChEBI" id="CHEBI:16708"/>
        <dbReference type="ChEBI" id="CHEBI:30616"/>
        <dbReference type="ChEBI" id="CHEBI:57328"/>
        <dbReference type="ChEBI" id="CHEBI:61378"/>
        <dbReference type="EC" id="2.4.2.52"/>
    </reaction>
</comment>
<dbReference type="Pfam" id="PF01874">
    <property type="entry name" value="CitG"/>
    <property type="match status" value="1"/>
</dbReference>
<keyword evidence="4 6" id="KW-0547">Nucleotide-binding</keyword>
<dbReference type="NCBIfam" id="TIGR03125">
    <property type="entry name" value="citrate_citG"/>
    <property type="match status" value="1"/>
</dbReference>
<keyword evidence="8" id="KW-1185">Reference proteome</keyword>
<dbReference type="GeneID" id="66564701"/>
<evidence type="ECO:0000256" key="2">
    <source>
        <dbReference type="ARBA" id="ARBA00006812"/>
    </source>
</evidence>
<evidence type="ECO:0000256" key="1">
    <source>
        <dbReference type="ARBA" id="ARBA00001210"/>
    </source>
</evidence>
<dbReference type="EMBL" id="CP025003">
    <property type="protein sequence ID" value="ATZ94303.1"/>
    <property type="molecule type" value="Genomic_DNA"/>
</dbReference>
<evidence type="ECO:0000256" key="6">
    <source>
        <dbReference type="HAMAP-Rule" id="MF_00397"/>
    </source>
</evidence>
<organism evidence="7 8">
    <name type="scientific">Dickeya fangzhongdai</name>
    <dbReference type="NCBI Taxonomy" id="1778540"/>
    <lineage>
        <taxon>Bacteria</taxon>
        <taxon>Pseudomonadati</taxon>
        <taxon>Pseudomonadota</taxon>
        <taxon>Gammaproteobacteria</taxon>
        <taxon>Enterobacterales</taxon>
        <taxon>Pectobacteriaceae</taxon>
        <taxon>Dickeya</taxon>
    </lineage>
</organism>
<dbReference type="AlphaFoldDB" id="A0A2K8QLD4"/>
<dbReference type="PANTHER" id="PTHR30201:SF2">
    <property type="entry name" value="2-(5''-TRIPHOSPHORIBOSYL)-3'-DEPHOSPHOCOENZYME-A SYNTHASE"/>
    <property type="match status" value="1"/>
</dbReference>
<dbReference type="Gene3D" id="1.10.4200.10">
    <property type="entry name" value="Triphosphoribosyl-dephospho-CoA protein"/>
    <property type="match status" value="1"/>
</dbReference>
<dbReference type="GO" id="GO:0051191">
    <property type="term" value="P:prosthetic group biosynthetic process"/>
    <property type="evidence" value="ECO:0007669"/>
    <property type="project" value="TreeGrafter"/>
</dbReference>
<evidence type="ECO:0000256" key="5">
    <source>
        <dbReference type="ARBA" id="ARBA00022840"/>
    </source>
</evidence>
<evidence type="ECO:0000256" key="4">
    <source>
        <dbReference type="ARBA" id="ARBA00022741"/>
    </source>
</evidence>
<keyword evidence="3 6" id="KW-0808">Transferase</keyword>
<dbReference type="HAMAP" id="MF_00397">
    <property type="entry name" value="CitG"/>
    <property type="match status" value="1"/>
</dbReference>
<dbReference type="GO" id="GO:0046917">
    <property type="term" value="F:triphosphoribosyl-dephospho-CoA synthase activity"/>
    <property type="evidence" value="ECO:0007669"/>
    <property type="project" value="UniProtKB-UniRule"/>
</dbReference>
<dbReference type="InterPro" id="IPR002736">
    <property type="entry name" value="CitG"/>
</dbReference>